<dbReference type="RefSeq" id="WP_346109736.1">
    <property type="nucleotide sequence ID" value="NZ_BAAAMU010000049.1"/>
</dbReference>
<dbReference type="PANTHER" id="PTHR31118">
    <property type="entry name" value="CYCLASE-LIKE PROTEIN 2"/>
    <property type="match status" value="1"/>
</dbReference>
<dbReference type="EMBL" id="BAAAMU010000049">
    <property type="protein sequence ID" value="GAA1653627.1"/>
    <property type="molecule type" value="Genomic_DNA"/>
</dbReference>
<protein>
    <submittedName>
        <fullName evidence="1">Cyclase family protein</fullName>
    </submittedName>
</protein>
<reference evidence="1 2" key="1">
    <citation type="journal article" date="2019" name="Int. J. Syst. Evol. Microbiol.">
        <title>The Global Catalogue of Microorganisms (GCM) 10K type strain sequencing project: providing services to taxonomists for standard genome sequencing and annotation.</title>
        <authorList>
            <consortium name="The Broad Institute Genomics Platform"/>
            <consortium name="The Broad Institute Genome Sequencing Center for Infectious Disease"/>
            <person name="Wu L."/>
            <person name="Ma J."/>
        </authorList>
    </citation>
    <scope>NUCLEOTIDE SEQUENCE [LARGE SCALE GENOMIC DNA]</scope>
    <source>
        <strain evidence="1 2">JCM 13929</strain>
    </source>
</reference>
<dbReference type="InterPro" id="IPR007325">
    <property type="entry name" value="KFase/CYL"/>
</dbReference>
<dbReference type="InterPro" id="IPR037175">
    <property type="entry name" value="KFase_sf"/>
</dbReference>
<accession>A0ABN2FN75</accession>
<name>A0ABN2FN75_9ACTN</name>
<comment type="caution">
    <text evidence="1">The sequence shown here is derived from an EMBL/GenBank/DDBJ whole genome shotgun (WGS) entry which is preliminary data.</text>
</comment>
<evidence type="ECO:0000313" key="2">
    <source>
        <dbReference type="Proteomes" id="UP001500064"/>
    </source>
</evidence>
<sequence length="230" mass="24594">MIVELSHRITDGMRTYPGIPGPRLGVHLSREDSREVYAPGTEFHIGTITLAANTGTYLDTPFHRYAGGPDLSQVPLTKLADLPGLVVRAVHAGTEPDVRGTARTTDAGRAVRVSEELDVRGRAVLIHTGWDRHFGTDAYLHGHPYLAPESAAWLAEQGAALVGIDSLNIDDTPAHGERPAHSILLAAGIPLVEHMTGLAALPIEGFRFHAAPPMITGMGTFPVRAYAIVP</sequence>
<dbReference type="Proteomes" id="UP001500064">
    <property type="component" value="Unassembled WGS sequence"/>
</dbReference>
<dbReference type="Gene3D" id="3.50.30.50">
    <property type="entry name" value="Putative cyclase"/>
    <property type="match status" value="1"/>
</dbReference>
<proteinExistence type="predicted"/>
<keyword evidence="2" id="KW-1185">Reference proteome</keyword>
<dbReference type="Pfam" id="PF04199">
    <property type="entry name" value="Cyclase"/>
    <property type="match status" value="1"/>
</dbReference>
<evidence type="ECO:0000313" key="1">
    <source>
        <dbReference type="EMBL" id="GAA1653627.1"/>
    </source>
</evidence>
<organism evidence="1 2">
    <name type="scientific">Nonomuraea maheshkhaliensis</name>
    <dbReference type="NCBI Taxonomy" id="419590"/>
    <lineage>
        <taxon>Bacteria</taxon>
        <taxon>Bacillati</taxon>
        <taxon>Actinomycetota</taxon>
        <taxon>Actinomycetes</taxon>
        <taxon>Streptosporangiales</taxon>
        <taxon>Streptosporangiaceae</taxon>
        <taxon>Nonomuraea</taxon>
    </lineage>
</organism>
<dbReference type="PANTHER" id="PTHR31118:SF32">
    <property type="entry name" value="KYNURENINE FORMAMIDASE"/>
    <property type="match status" value="1"/>
</dbReference>
<dbReference type="SUPFAM" id="SSF102198">
    <property type="entry name" value="Putative cyclase"/>
    <property type="match status" value="1"/>
</dbReference>
<gene>
    <name evidence="1" type="ORF">GCM10009733_058620</name>
</gene>